<keyword evidence="1" id="KW-0472">Membrane</keyword>
<dbReference type="EMBL" id="CAEKKB010000001">
    <property type="protein sequence ID" value="CAB4298215.1"/>
    <property type="molecule type" value="Genomic_DNA"/>
</dbReference>
<name>A0A6J5WDT7_PRUAR</name>
<sequence length="81" mass="9281">MSSQKAVYLRDYVDVVSDNVNLVFMIRCLASFLYMHTIHVASFLLIIVSRKENAMKILVAFMLIASMFPQSGCPKYQVFII</sequence>
<reference evidence="3" key="1">
    <citation type="journal article" date="2020" name="Genome Biol.">
        <title>Gamete binning: chromosome-level and haplotype-resolved genome assembly enabled by high-throughput single-cell sequencing of gamete genomes.</title>
        <authorList>
            <person name="Campoy J.A."/>
            <person name="Sun H."/>
            <person name="Goel M."/>
            <person name="Jiao W.-B."/>
            <person name="Folz-Donahue K."/>
            <person name="Wang N."/>
            <person name="Rubio M."/>
            <person name="Liu C."/>
            <person name="Kukat C."/>
            <person name="Ruiz D."/>
            <person name="Huettel B."/>
            <person name="Schneeberger K."/>
        </authorList>
    </citation>
    <scope>NUCLEOTIDE SEQUENCE [LARGE SCALE GENOMIC DNA]</scope>
    <source>
        <strain evidence="3">cv. Rojo Pasion</strain>
    </source>
</reference>
<keyword evidence="1" id="KW-1133">Transmembrane helix</keyword>
<protein>
    <submittedName>
        <fullName evidence="2">Uncharacterized protein</fullName>
    </submittedName>
</protein>
<accession>A0A6J5WDT7</accession>
<feature type="transmembrane region" description="Helical" evidence="1">
    <location>
        <begin position="20"/>
        <end position="48"/>
    </location>
</feature>
<evidence type="ECO:0000313" key="3">
    <source>
        <dbReference type="Proteomes" id="UP000507245"/>
    </source>
</evidence>
<dbReference type="Proteomes" id="UP000507245">
    <property type="component" value="Unassembled WGS sequence"/>
</dbReference>
<keyword evidence="1" id="KW-0812">Transmembrane</keyword>
<keyword evidence="3" id="KW-1185">Reference proteome</keyword>
<evidence type="ECO:0000313" key="2">
    <source>
        <dbReference type="EMBL" id="CAB4298215.1"/>
    </source>
</evidence>
<organism evidence="2 3">
    <name type="scientific">Prunus armeniaca</name>
    <name type="common">Apricot</name>
    <name type="synonym">Armeniaca vulgaris</name>
    <dbReference type="NCBI Taxonomy" id="36596"/>
    <lineage>
        <taxon>Eukaryota</taxon>
        <taxon>Viridiplantae</taxon>
        <taxon>Streptophyta</taxon>
        <taxon>Embryophyta</taxon>
        <taxon>Tracheophyta</taxon>
        <taxon>Spermatophyta</taxon>
        <taxon>Magnoliopsida</taxon>
        <taxon>eudicotyledons</taxon>
        <taxon>Gunneridae</taxon>
        <taxon>Pentapetalae</taxon>
        <taxon>rosids</taxon>
        <taxon>fabids</taxon>
        <taxon>Rosales</taxon>
        <taxon>Rosaceae</taxon>
        <taxon>Amygdaloideae</taxon>
        <taxon>Amygdaleae</taxon>
        <taxon>Prunus</taxon>
    </lineage>
</organism>
<evidence type="ECO:0000256" key="1">
    <source>
        <dbReference type="SAM" id="Phobius"/>
    </source>
</evidence>
<gene>
    <name evidence="2" type="ORF">ORAREDHAP_LOCUS10472</name>
</gene>
<proteinExistence type="predicted"/>
<dbReference type="AlphaFoldDB" id="A0A6J5WDT7"/>